<comment type="caution">
    <text evidence="1">The sequence shown here is derived from an EMBL/GenBank/DDBJ whole genome shotgun (WGS) entry which is preliminary data.</text>
</comment>
<sequence>MPPEGSEPLWNAFLQLSRARSCGPAGPNALAFTEIDAWARLMRVPLEPHHVSALLEMDRVWMDRAYSKSAAPPGAKTLPQRSDHKLTAAMFDGDVARDAIP</sequence>
<accession>A0ABW3ZE22</accession>
<gene>
    <name evidence="1" type="ORF">ACFQ4E_03375</name>
</gene>
<evidence type="ECO:0000313" key="1">
    <source>
        <dbReference type="EMBL" id="MFD1341450.1"/>
    </source>
</evidence>
<reference evidence="2" key="1">
    <citation type="journal article" date="2019" name="Int. J. Syst. Evol. Microbiol.">
        <title>The Global Catalogue of Microorganisms (GCM) 10K type strain sequencing project: providing services to taxonomists for standard genome sequencing and annotation.</title>
        <authorList>
            <consortium name="The Broad Institute Genomics Platform"/>
            <consortium name="The Broad Institute Genome Sequencing Center for Infectious Disease"/>
            <person name="Wu L."/>
            <person name="Ma J."/>
        </authorList>
    </citation>
    <scope>NUCLEOTIDE SEQUENCE [LARGE SCALE GENOMIC DNA]</scope>
    <source>
        <strain evidence="2">CCUG 62953</strain>
    </source>
</reference>
<dbReference type="RefSeq" id="WP_386801508.1">
    <property type="nucleotide sequence ID" value="NZ_JBHTMU010000004.1"/>
</dbReference>
<keyword evidence="2" id="KW-1185">Reference proteome</keyword>
<dbReference type="EMBL" id="JBHTMU010000004">
    <property type="protein sequence ID" value="MFD1341450.1"/>
    <property type="molecule type" value="Genomic_DNA"/>
</dbReference>
<protein>
    <submittedName>
        <fullName evidence="1">Uncharacterized protein</fullName>
    </submittedName>
</protein>
<name>A0ABW3ZE22_9RHOB</name>
<dbReference type="InterPro" id="IPR056919">
    <property type="entry name" value="Phage_TAC_18"/>
</dbReference>
<dbReference type="Pfam" id="PF23812">
    <property type="entry name" value="Phage_TAC_18"/>
    <property type="match status" value="1"/>
</dbReference>
<dbReference type="Proteomes" id="UP001597135">
    <property type="component" value="Unassembled WGS sequence"/>
</dbReference>
<evidence type="ECO:0000313" key="2">
    <source>
        <dbReference type="Proteomes" id="UP001597135"/>
    </source>
</evidence>
<proteinExistence type="predicted"/>
<organism evidence="1 2">
    <name type="scientific">Litorisediminicola beolgyonensis</name>
    <dbReference type="NCBI Taxonomy" id="1173614"/>
    <lineage>
        <taxon>Bacteria</taxon>
        <taxon>Pseudomonadati</taxon>
        <taxon>Pseudomonadota</taxon>
        <taxon>Alphaproteobacteria</taxon>
        <taxon>Rhodobacterales</taxon>
        <taxon>Paracoccaceae</taxon>
        <taxon>Litorisediminicola</taxon>
    </lineage>
</organism>